<evidence type="ECO:0000256" key="2">
    <source>
        <dbReference type="ARBA" id="ARBA00002764"/>
    </source>
</evidence>
<evidence type="ECO:0000256" key="1">
    <source>
        <dbReference type="ARBA" id="ARBA00001478"/>
    </source>
</evidence>
<dbReference type="HAMAP" id="MF_00484">
    <property type="entry name" value="Glycogen_synth"/>
    <property type="match status" value="1"/>
</dbReference>
<comment type="caution">
    <text evidence="10">The sequence shown here is derived from an EMBL/GenBank/DDBJ whole genome shotgun (WGS) entry which is preliminary data.</text>
</comment>
<keyword evidence="11" id="KW-1185">Reference proteome</keyword>
<dbReference type="SUPFAM" id="SSF53756">
    <property type="entry name" value="UDP-Glycosyltransferase/glycogen phosphorylase"/>
    <property type="match status" value="1"/>
</dbReference>
<protein>
    <recommendedName>
        <fullName evidence="7">Glycogen synthase</fullName>
        <ecNumber evidence="7">2.4.1.21</ecNumber>
    </recommendedName>
    <alternativeName>
        <fullName evidence="7">Starch [bacterial glycogen] synthase</fullName>
    </alternativeName>
</protein>
<organism evidence="10 11">
    <name type="scientific">Arthrobacter terricola</name>
    <dbReference type="NCBI Taxonomy" id="2547396"/>
    <lineage>
        <taxon>Bacteria</taxon>
        <taxon>Bacillati</taxon>
        <taxon>Actinomycetota</taxon>
        <taxon>Actinomycetes</taxon>
        <taxon>Micrococcales</taxon>
        <taxon>Micrococcaceae</taxon>
        <taxon>Arthrobacter</taxon>
    </lineage>
</organism>
<dbReference type="GO" id="GO:0009011">
    <property type="term" value="F:alpha-1,4-glucan glucosyltransferase (ADP-glucose donor) activity"/>
    <property type="evidence" value="ECO:0007669"/>
    <property type="project" value="UniProtKB-UniRule"/>
</dbReference>
<dbReference type="InterPro" id="IPR001296">
    <property type="entry name" value="Glyco_trans_1"/>
</dbReference>
<dbReference type="GO" id="GO:0005978">
    <property type="term" value="P:glycogen biosynthetic process"/>
    <property type="evidence" value="ECO:0007669"/>
    <property type="project" value="UniProtKB-UniRule"/>
</dbReference>
<dbReference type="GO" id="GO:0004373">
    <property type="term" value="F:alpha-1,4-glucan glucosyltransferase (UDP-glucose donor) activity"/>
    <property type="evidence" value="ECO:0007669"/>
    <property type="project" value="InterPro"/>
</dbReference>
<feature type="domain" description="Glycosyl transferase family 1" evidence="8">
    <location>
        <begin position="298"/>
        <end position="446"/>
    </location>
</feature>
<comment type="similarity">
    <text evidence="3 7">Belongs to the glycosyltransferase 1 family. Bacterial/plant glycogen synthase subfamily.</text>
</comment>
<evidence type="ECO:0000313" key="10">
    <source>
        <dbReference type="EMBL" id="TDF98401.1"/>
    </source>
</evidence>
<dbReference type="RefSeq" id="WP_133203385.1">
    <property type="nucleotide sequence ID" value="NZ_SMRU01000006.1"/>
</dbReference>
<dbReference type="CDD" id="cd03791">
    <property type="entry name" value="GT5_Glycogen_synthase_DULL1-like"/>
    <property type="match status" value="1"/>
</dbReference>
<dbReference type="EMBL" id="SMRU01000006">
    <property type="protein sequence ID" value="TDF98401.1"/>
    <property type="molecule type" value="Genomic_DNA"/>
</dbReference>
<dbReference type="EC" id="2.4.1.21" evidence="7"/>
<accession>A0A4R5KRM3</accession>
<dbReference type="AlphaFoldDB" id="A0A4R5KRM3"/>
<evidence type="ECO:0000256" key="3">
    <source>
        <dbReference type="ARBA" id="ARBA00010281"/>
    </source>
</evidence>
<dbReference type="InterPro" id="IPR013534">
    <property type="entry name" value="Starch_synth_cat_dom"/>
</dbReference>
<comment type="pathway">
    <text evidence="7">Glycan biosynthesis; glycogen biosynthesis.</text>
</comment>
<reference evidence="10 11" key="1">
    <citation type="submission" date="2019-03" db="EMBL/GenBank/DDBJ databases">
        <title>Whole genome sequence of Arthrobacter sp JH1-1.</title>
        <authorList>
            <person name="Trinh H.N."/>
        </authorList>
    </citation>
    <scope>NUCLEOTIDE SEQUENCE [LARGE SCALE GENOMIC DNA]</scope>
    <source>
        <strain evidence="10 11">JH1-1</strain>
    </source>
</reference>
<dbReference type="Pfam" id="PF00534">
    <property type="entry name" value="Glycos_transf_1"/>
    <property type="match status" value="1"/>
</dbReference>
<evidence type="ECO:0000256" key="5">
    <source>
        <dbReference type="ARBA" id="ARBA00022679"/>
    </source>
</evidence>
<dbReference type="InterPro" id="IPR011835">
    <property type="entry name" value="GS/SS"/>
</dbReference>
<sequence>MYVVMVASECAPVAKAGGLGDVIFGLSRELEIRGHEVEIVLPKYAGMRHEDVWGLTIDYHDLWVPWHGDAVHCSVWFGYVHGRKCFFIEPHSDEGFFDRELMYGYADDVDRFTFFSKAAMEYLYKVGKRPDVIHCHDWQTGLVPVLLYEQYGHVMPDQRVCYTIHNFRHQGLTGPKELWSTQLGRPDYFLDRVRLGDDHSFQAVNLMKGGVVYSNFTTTVSPNHADEARYGDGGDGLGPTLSTHQAKFGGVLNGVDYDTWNPEIDPFIPERYSAEWIDGKYAAKRRLRERLWMRDTYSPIVAYVGRLDTQKGVHLVHHALFYALEKGAQFVLLGDGLDKEINGHFRHLKHYLNDNPDCHLEVGYSEELSHLIYAGADMLVVPSMFEPCGLTPMIAMRYGTIPVVRGVGGMVDTVFDRDFSDRPDWQRNGYVFHQADNAAVESALERAFGLWYDHPGEFRQLMLNAMRSDYSWARPGQDYVNIYDHIRHK</sequence>
<dbReference type="Pfam" id="PF08323">
    <property type="entry name" value="Glyco_transf_5"/>
    <property type="match status" value="1"/>
</dbReference>
<evidence type="ECO:0000256" key="4">
    <source>
        <dbReference type="ARBA" id="ARBA00022676"/>
    </source>
</evidence>
<gene>
    <name evidence="7" type="primary">glgA</name>
    <name evidence="10" type="ORF">E1809_06375</name>
</gene>
<evidence type="ECO:0000259" key="9">
    <source>
        <dbReference type="Pfam" id="PF08323"/>
    </source>
</evidence>
<comment type="catalytic activity">
    <reaction evidence="1 7">
        <text>[(1-&gt;4)-alpha-D-glucosyl](n) + ADP-alpha-D-glucose = [(1-&gt;4)-alpha-D-glucosyl](n+1) + ADP + H(+)</text>
        <dbReference type="Rhea" id="RHEA:18189"/>
        <dbReference type="Rhea" id="RHEA-COMP:9584"/>
        <dbReference type="Rhea" id="RHEA-COMP:9587"/>
        <dbReference type="ChEBI" id="CHEBI:15378"/>
        <dbReference type="ChEBI" id="CHEBI:15444"/>
        <dbReference type="ChEBI" id="CHEBI:57498"/>
        <dbReference type="ChEBI" id="CHEBI:456216"/>
        <dbReference type="EC" id="2.4.1.21"/>
    </reaction>
</comment>
<proteinExistence type="inferred from homology"/>
<feature type="domain" description="Starch synthase catalytic" evidence="9">
    <location>
        <begin position="3"/>
        <end position="241"/>
    </location>
</feature>
<evidence type="ECO:0000313" key="11">
    <source>
        <dbReference type="Proteomes" id="UP000295511"/>
    </source>
</evidence>
<dbReference type="PANTHER" id="PTHR46083">
    <property type="match status" value="1"/>
</dbReference>
<keyword evidence="5 7" id="KW-0808">Transferase</keyword>
<feature type="binding site" evidence="7">
    <location>
        <position position="15"/>
    </location>
    <ligand>
        <name>ADP-alpha-D-glucose</name>
        <dbReference type="ChEBI" id="CHEBI:57498"/>
    </ligand>
</feature>
<name>A0A4R5KRM3_9MICC</name>
<dbReference type="Proteomes" id="UP000295511">
    <property type="component" value="Unassembled WGS sequence"/>
</dbReference>
<comment type="function">
    <text evidence="2 7">Synthesizes alpha-1,4-glucan chains using ADP-glucose.</text>
</comment>
<evidence type="ECO:0000256" key="6">
    <source>
        <dbReference type="ARBA" id="ARBA00023056"/>
    </source>
</evidence>
<dbReference type="NCBIfam" id="TIGR02095">
    <property type="entry name" value="glgA"/>
    <property type="match status" value="1"/>
</dbReference>
<dbReference type="PANTHER" id="PTHR46083:SF1">
    <property type="entry name" value="GLYCOGEN SYNTHASE 2-RELATED"/>
    <property type="match status" value="1"/>
</dbReference>
<evidence type="ECO:0000259" key="8">
    <source>
        <dbReference type="Pfam" id="PF00534"/>
    </source>
</evidence>
<keyword evidence="6 7" id="KW-0320">Glycogen biosynthesis</keyword>
<dbReference type="NCBIfam" id="NF001905">
    <property type="entry name" value="PRK00654.2-4"/>
    <property type="match status" value="1"/>
</dbReference>
<dbReference type="UniPathway" id="UPA00164"/>
<evidence type="ECO:0000256" key="7">
    <source>
        <dbReference type="HAMAP-Rule" id="MF_00484"/>
    </source>
</evidence>
<dbReference type="OrthoDB" id="6286688at2"/>
<keyword evidence="4 7" id="KW-0328">Glycosyltransferase</keyword>
<dbReference type="Gene3D" id="3.40.50.2000">
    <property type="entry name" value="Glycogen Phosphorylase B"/>
    <property type="match status" value="2"/>
</dbReference>